<proteinExistence type="predicted"/>
<keyword evidence="2" id="KW-0326">Glycosidase</keyword>
<evidence type="ECO:0000259" key="3">
    <source>
        <dbReference type="Pfam" id="PF02449"/>
    </source>
</evidence>
<protein>
    <recommendedName>
        <fullName evidence="3">Glycoside hydrolase family 42 N-terminal domain-containing protein</fullName>
    </recommendedName>
</protein>
<sequence>MFMDQTPSQQDWQPYNSLNRPGVMKLWSYQADPTLPSTRTTKDNHSFLFILKYNDHPTSIELGSFKGTDLISGLPVEITTTLPPKAVMILES</sequence>
<gene>
    <name evidence="4" type="ORF">GCM10008018_51130</name>
</gene>
<comment type="caution">
    <text evidence="4">The sequence shown here is derived from an EMBL/GenBank/DDBJ whole genome shotgun (WGS) entry which is preliminary data.</text>
</comment>
<dbReference type="InterPro" id="IPR013780">
    <property type="entry name" value="Glyco_hydro_b"/>
</dbReference>
<accession>A0ABQ1F3W2</accession>
<dbReference type="Pfam" id="PF02449">
    <property type="entry name" value="Glyco_hydro_42"/>
    <property type="match status" value="1"/>
</dbReference>
<dbReference type="EMBL" id="BMHE01000035">
    <property type="protein sequence ID" value="GFZ98788.1"/>
    <property type="molecule type" value="Genomic_DNA"/>
</dbReference>
<dbReference type="Proteomes" id="UP000615455">
    <property type="component" value="Unassembled WGS sequence"/>
</dbReference>
<evidence type="ECO:0000313" key="5">
    <source>
        <dbReference type="Proteomes" id="UP000615455"/>
    </source>
</evidence>
<name>A0ABQ1F3W2_9BACL</name>
<dbReference type="Gene3D" id="2.60.40.1180">
    <property type="entry name" value="Golgi alpha-mannosidase II"/>
    <property type="match status" value="1"/>
</dbReference>
<keyword evidence="1" id="KW-0378">Hydrolase</keyword>
<organism evidence="4 5">
    <name type="scientific">Paenibacillus marchantiophytorum</name>
    <dbReference type="NCBI Taxonomy" id="1619310"/>
    <lineage>
        <taxon>Bacteria</taxon>
        <taxon>Bacillati</taxon>
        <taxon>Bacillota</taxon>
        <taxon>Bacilli</taxon>
        <taxon>Bacillales</taxon>
        <taxon>Paenibacillaceae</taxon>
        <taxon>Paenibacillus</taxon>
    </lineage>
</organism>
<feature type="domain" description="Glycoside hydrolase family 42 N-terminal" evidence="3">
    <location>
        <begin position="1"/>
        <end position="31"/>
    </location>
</feature>
<evidence type="ECO:0000313" key="4">
    <source>
        <dbReference type="EMBL" id="GFZ98788.1"/>
    </source>
</evidence>
<keyword evidence="5" id="KW-1185">Reference proteome</keyword>
<evidence type="ECO:0000256" key="1">
    <source>
        <dbReference type="ARBA" id="ARBA00022801"/>
    </source>
</evidence>
<reference evidence="5" key="1">
    <citation type="journal article" date="2019" name="Int. J. Syst. Evol. Microbiol.">
        <title>The Global Catalogue of Microorganisms (GCM) 10K type strain sequencing project: providing services to taxonomists for standard genome sequencing and annotation.</title>
        <authorList>
            <consortium name="The Broad Institute Genomics Platform"/>
            <consortium name="The Broad Institute Genome Sequencing Center for Infectious Disease"/>
            <person name="Wu L."/>
            <person name="Ma J."/>
        </authorList>
    </citation>
    <scope>NUCLEOTIDE SEQUENCE [LARGE SCALE GENOMIC DNA]</scope>
    <source>
        <strain evidence="5">CGMCC 1.15043</strain>
    </source>
</reference>
<evidence type="ECO:0000256" key="2">
    <source>
        <dbReference type="ARBA" id="ARBA00023295"/>
    </source>
</evidence>
<dbReference type="InterPro" id="IPR013529">
    <property type="entry name" value="Glyco_hydro_42_N"/>
</dbReference>